<organism evidence="7 8">
    <name type="scientific">Aphanomyces euteiches</name>
    <dbReference type="NCBI Taxonomy" id="100861"/>
    <lineage>
        <taxon>Eukaryota</taxon>
        <taxon>Sar</taxon>
        <taxon>Stramenopiles</taxon>
        <taxon>Oomycota</taxon>
        <taxon>Saprolegniomycetes</taxon>
        <taxon>Saprolegniales</taxon>
        <taxon>Verrucalvaceae</taxon>
        <taxon>Aphanomyces</taxon>
    </lineage>
</organism>
<keyword evidence="8" id="KW-1185">Reference proteome</keyword>
<dbReference type="InterPro" id="IPR039119">
    <property type="entry name" value="ABT1/Esf2"/>
</dbReference>
<proteinExistence type="inferred from homology"/>
<reference evidence="7 8" key="1">
    <citation type="submission" date="2019-07" db="EMBL/GenBank/DDBJ databases">
        <title>Genomics analysis of Aphanomyces spp. identifies a new class of oomycete effector associated with host adaptation.</title>
        <authorList>
            <person name="Gaulin E."/>
        </authorList>
    </citation>
    <scope>NUCLEOTIDE SEQUENCE [LARGE SCALE GENOMIC DNA]</scope>
    <source>
        <strain evidence="7 8">ATCC 201684</strain>
    </source>
</reference>
<dbReference type="Proteomes" id="UP000481153">
    <property type="component" value="Unassembled WGS sequence"/>
</dbReference>
<feature type="compositionally biased region" description="Acidic residues" evidence="6">
    <location>
        <begin position="73"/>
        <end position="137"/>
    </location>
</feature>
<dbReference type="GO" id="GO:0000447">
    <property type="term" value="P:endonucleolytic cleavage in ITS1 to separate SSU-rRNA from 5.8S rRNA and LSU-rRNA from tricistronic rRNA transcript (SSU-rRNA, 5.8S rRNA, LSU-rRNA)"/>
    <property type="evidence" value="ECO:0007669"/>
    <property type="project" value="TreeGrafter"/>
</dbReference>
<evidence type="ECO:0000256" key="4">
    <source>
        <dbReference type="ARBA" id="ARBA00023242"/>
    </source>
</evidence>
<evidence type="ECO:0000256" key="2">
    <source>
        <dbReference type="ARBA" id="ARBA00005819"/>
    </source>
</evidence>
<keyword evidence="3" id="KW-0694">RNA-binding</keyword>
<dbReference type="VEuPathDB" id="FungiDB:AeMF1_001042"/>
<dbReference type="SUPFAM" id="SSF54928">
    <property type="entry name" value="RNA-binding domain, RBD"/>
    <property type="match status" value="1"/>
</dbReference>
<feature type="compositionally biased region" description="Acidic residues" evidence="6">
    <location>
        <begin position="46"/>
        <end position="56"/>
    </location>
</feature>
<name>A0A6G0WX21_9STRA</name>
<evidence type="ECO:0000256" key="3">
    <source>
        <dbReference type="ARBA" id="ARBA00022884"/>
    </source>
</evidence>
<keyword evidence="5" id="KW-0175">Coiled coil</keyword>
<gene>
    <name evidence="7" type="ORF">Ae201684_010734</name>
</gene>
<evidence type="ECO:0000313" key="7">
    <source>
        <dbReference type="EMBL" id="KAF0732081.1"/>
    </source>
</evidence>
<dbReference type="CDD" id="cd12263">
    <property type="entry name" value="RRM_ABT1_like"/>
    <property type="match status" value="1"/>
</dbReference>
<dbReference type="InterPro" id="IPR012677">
    <property type="entry name" value="Nucleotide-bd_a/b_plait_sf"/>
</dbReference>
<dbReference type="GO" id="GO:0034462">
    <property type="term" value="P:small-subunit processome assembly"/>
    <property type="evidence" value="ECO:0007669"/>
    <property type="project" value="TreeGrafter"/>
</dbReference>
<evidence type="ECO:0008006" key="9">
    <source>
        <dbReference type="Google" id="ProtNLM"/>
    </source>
</evidence>
<dbReference type="GO" id="GO:0005730">
    <property type="term" value="C:nucleolus"/>
    <property type="evidence" value="ECO:0007669"/>
    <property type="project" value="UniProtKB-SubCell"/>
</dbReference>
<dbReference type="PANTHER" id="PTHR12311">
    <property type="entry name" value="ACTIVATOR OF BASAL TRANSCRIPTION 1"/>
    <property type="match status" value="1"/>
</dbReference>
<feature type="coiled-coil region" evidence="5">
    <location>
        <begin position="273"/>
        <end position="309"/>
    </location>
</feature>
<protein>
    <recommendedName>
        <fullName evidence="9">RRM domain-containing protein</fullName>
    </recommendedName>
</protein>
<dbReference type="InterPro" id="IPR034353">
    <property type="entry name" value="ABT1/ESF2_RRM"/>
</dbReference>
<dbReference type="GO" id="GO:0003723">
    <property type="term" value="F:RNA binding"/>
    <property type="evidence" value="ECO:0007669"/>
    <property type="project" value="UniProtKB-KW"/>
</dbReference>
<keyword evidence="4" id="KW-0539">Nucleus</keyword>
<dbReference type="EMBL" id="VJMJ01000137">
    <property type="protein sequence ID" value="KAF0732081.1"/>
    <property type="molecule type" value="Genomic_DNA"/>
</dbReference>
<evidence type="ECO:0000256" key="5">
    <source>
        <dbReference type="SAM" id="Coils"/>
    </source>
</evidence>
<dbReference type="InterPro" id="IPR035979">
    <property type="entry name" value="RBD_domain_sf"/>
</dbReference>
<dbReference type="GO" id="GO:0000480">
    <property type="term" value="P:endonucleolytic cleavage in 5'-ETS of tricistronic rRNA transcript (SSU-rRNA, 5.8S rRNA, LSU-rRNA)"/>
    <property type="evidence" value="ECO:0007669"/>
    <property type="project" value="TreeGrafter"/>
</dbReference>
<evidence type="ECO:0000256" key="6">
    <source>
        <dbReference type="SAM" id="MobiDB-lite"/>
    </source>
</evidence>
<dbReference type="AlphaFoldDB" id="A0A6G0WX21"/>
<evidence type="ECO:0000256" key="1">
    <source>
        <dbReference type="ARBA" id="ARBA00004604"/>
    </source>
</evidence>
<comment type="similarity">
    <text evidence="2">Belongs to the ESF2/ABP1 family.</text>
</comment>
<comment type="caution">
    <text evidence="7">The sequence shown here is derived from an EMBL/GenBank/DDBJ whole genome shotgun (WGS) entry which is preliminary data.</text>
</comment>
<dbReference type="GO" id="GO:0000472">
    <property type="term" value="P:endonucleolytic cleavage to generate mature 5'-end of SSU-rRNA from (SSU-rRNA, 5.8S rRNA, LSU-rRNA)"/>
    <property type="evidence" value="ECO:0007669"/>
    <property type="project" value="TreeGrafter"/>
</dbReference>
<accession>A0A6G0WX21</accession>
<dbReference type="PANTHER" id="PTHR12311:SF7">
    <property type="entry name" value="ACTIVATOR OF BASAL TRANSCRIPTION 1"/>
    <property type="match status" value="1"/>
</dbReference>
<sequence length="366" mass="41799">MIKLGMARKGSKTAKRNIKTVDAPVEEGNDSKEVTSKIHKVQTDNSSEEAAEDEANQGESDKVEVEETQSQQGDDDEEEANENEHDDGEDENEEVTGDGDADDDDEHENDNEEHEGQSGEDDAIENGDESVEEDGESAEDKNDNKNAPEPRKRSSKDKKDKEEAKGVLYMSRVPPFMKPDHVRRLLSVYGEIGRIYLVEEDKTARKRRLKNGGNRQVNFTEGWIEFKRKKIAKRVAKALNTKPIGGKKRSKYHDDIWNLKYLKGFQWSHLTEKVAYENRVRDQKLRLEIAQAAKENAAFLERVEQAKKLEKMVERKHSLHPETANEPENIRRTFRQHVSVDKANDASLSKSADVLGKVFKKRKVEE</sequence>
<comment type="subcellular location">
    <subcellularLocation>
        <location evidence="1">Nucleus</location>
        <location evidence="1">Nucleolus</location>
    </subcellularLocation>
</comment>
<feature type="region of interest" description="Disordered" evidence="6">
    <location>
        <begin position="1"/>
        <end position="166"/>
    </location>
</feature>
<feature type="compositionally biased region" description="Basic and acidic residues" evidence="6">
    <location>
        <begin position="138"/>
        <end position="165"/>
    </location>
</feature>
<evidence type="ECO:0000313" key="8">
    <source>
        <dbReference type="Proteomes" id="UP000481153"/>
    </source>
</evidence>
<feature type="compositionally biased region" description="Basic residues" evidence="6">
    <location>
        <begin position="9"/>
        <end position="18"/>
    </location>
</feature>
<dbReference type="Gene3D" id="3.30.70.330">
    <property type="match status" value="1"/>
</dbReference>